<evidence type="ECO:0000256" key="4">
    <source>
        <dbReference type="ARBA" id="ARBA00022655"/>
    </source>
</evidence>
<feature type="binding site" evidence="7 9">
    <location>
        <position position="105"/>
    </location>
    <ligand>
        <name>3-methyl-2-oxobutanoate</name>
        <dbReference type="ChEBI" id="CHEBI:11851"/>
    </ligand>
</feature>
<gene>
    <name evidence="7 12" type="primary">panB</name>
    <name evidence="12" type="ORF">HZZ10_05885</name>
</gene>
<comment type="subunit">
    <text evidence="3 7">Homodecamer; pentamer of dimers.</text>
</comment>
<comment type="pathway">
    <text evidence="1 7">Cofactor biosynthesis; (R)-pantothenate biosynthesis; (R)-pantoate from 3-methyl-2-oxobutanoate: step 1/2.</text>
</comment>
<dbReference type="GO" id="GO:0003864">
    <property type="term" value="F:3-methyl-2-oxobutanoate hydroxymethyltransferase activity"/>
    <property type="evidence" value="ECO:0007669"/>
    <property type="project" value="UniProtKB-UniRule"/>
</dbReference>
<comment type="catalytic activity">
    <reaction evidence="7">
        <text>(6R)-5,10-methylene-5,6,7,8-tetrahydrofolate + 3-methyl-2-oxobutanoate + H2O = 2-dehydropantoate + (6S)-5,6,7,8-tetrahydrofolate</text>
        <dbReference type="Rhea" id="RHEA:11824"/>
        <dbReference type="ChEBI" id="CHEBI:11561"/>
        <dbReference type="ChEBI" id="CHEBI:11851"/>
        <dbReference type="ChEBI" id="CHEBI:15377"/>
        <dbReference type="ChEBI" id="CHEBI:15636"/>
        <dbReference type="ChEBI" id="CHEBI:57453"/>
        <dbReference type="EC" id="2.1.2.11"/>
    </reaction>
</comment>
<evidence type="ECO:0000256" key="3">
    <source>
        <dbReference type="ARBA" id="ARBA00011424"/>
    </source>
</evidence>
<comment type="subcellular location">
    <subcellularLocation>
        <location evidence="7">Cytoplasm</location>
    </subcellularLocation>
</comment>
<name>A0A853EVZ0_9MICO</name>
<dbReference type="HAMAP" id="MF_00156">
    <property type="entry name" value="PanB"/>
    <property type="match status" value="1"/>
</dbReference>
<evidence type="ECO:0000256" key="5">
    <source>
        <dbReference type="ARBA" id="ARBA00022679"/>
    </source>
</evidence>
<dbReference type="PANTHER" id="PTHR20881">
    <property type="entry name" value="3-METHYL-2-OXOBUTANOATE HYDROXYMETHYLTRANSFERASE"/>
    <property type="match status" value="1"/>
</dbReference>
<dbReference type="Gene3D" id="3.20.20.60">
    <property type="entry name" value="Phosphoenolpyruvate-binding domains"/>
    <property type="match status" value="1"/>
</dbReference>
<evidence type="ECO:0000256" key="8">
    <source>
        <dbReference type="PIRSR" id="PIRSR000388-1"/>
    </source>
</evidence>
<evidence type="ECO:0000256" key="2">
    <source>
        <dbReference type="ARBA" id="ARBA00008676"/>
    </source>
</evidence>
<keyword evidence="7 10" id="KW-0479">Metal-binding</keyword>
<dbReference type="GO" id="GO:0032259">
    <property type="term" value="P:methylation"/>
    <property type="evidence" value="ECO:0007669"/>
    <property type="project" value="UniProtKB-KW"/>
</dbReference>
<dbReference type="EMBL" id="JACBYE010000009">
    <property type="protein sequence ID" value="NYS93058.1"/>
    <property type="molecule type" value="Genomic_DNA"/>
</dbReference>
<proteinExistence type="inferred from homology"/>
<evidence type="ECO:0000313" key="12">
    <source>
        <dbReference type="EMBL" id="NYS93058.1"/>
    </source>
</evidence>
<dbReference type="PANTHER" id="PTHR20881:SF0">
    <property type="entry name" value="3-METHYL-2-OXOBUTANOATE HYDROXYMETHYLTRANSFERASE"/>
    <property type="match status" value="1"/>
</dbReference>
<keyword evidence="5 7" id="KW-0808">Transferase</keyword>
<dbReference type="FunFam" id="3.20.20.60:FF:000003">
    <property type="entry name" value="3-methyl-2-oxobutanoate hydroxymethyltransferase"/>
    <property type="match status" value="1"/>
</dbReference>
<feature type="binding site" evidence="7 10">
    <location>
        <position position="137"/>
    </location>
    <ligand>
        <name>Mg(2+)</name>
        <dbReference type="ChEBI" id="CHEBI:18420"/>
    </ligand>
</feature>
<dbReference type="CDD" id="cd06557">
    <property type="entry name" value="KPHMT-like"/>
    <property type="match status" value="1"/>
</dbReference>
<keyword evidence="7 10" id="KW-0460">Magnesium</keyword>
<dbReference type="Pfam" id="PF02548">
    <property type="entry name" value="Pantoate_transf"/>
    <property type="match status" value="1"/>
</dbReference>
<accession>A0A853EVZ0</accession>
<reference evidence="12 13" key="1">
    <citation type="submission" date="2020-07" db="EMBL/GenBank/DDBJ databases">
        <title>MOT database genomes.</title>
        <authorList>
            <person name="Joseph S."/>
            <person name="Aduse-Opoku J."/>
            <person name="Hashim A."/>
            <person name="Wade W."/>
            <person name="Curtis M."/>
        </authorList>
    </citation>
    <scope>NUCLEOTIDE SEQUENCE [LARGE SCALE GENOMIC DNA]</scope>
    <source>
        <strain evidence="12 13">DSM 100099</strain>
    </source>
</reference>
<dbReference type="InterPro" id="IPR015813">
    <property type="entry name" value="Pyrv/PenolPyrv_kinase-like_dom"/>
</dbReference>
<evidence type="ECO:0000256" key="11">
    <source>
        <dbReference type="SAM" id="MobiDB-lite"/>
    </source>
</evidence>
<dbReference type="EC" id="2.1.2.11" evidence="7"/>
<keyword evidence="12" id="KW-0489">Methyltransferase</keyword>
<keyword evidence="7" id="KW-0963">Cytoplasm</keyword>
<dbReference type="GO" id="GO:0008168">
    <property type="term" value="F:methyltransferase activity"/>
    <property type="evidence" value="ECO:0007669"/>
    <property type="project" value="UniProtKB-KW"/>
</dbReference>
<evidence type="ECO:0000256" key="10">
    <source>
        <dbReference type="PIRSR" id="PIRSR000388-3"/>
    </source>
</evidence>
<evidence type="ECO:0000256" key="6">
    <source>
        <dbReference type="ARBA" id="ARBA00056497"/>
    </source>
</evidence>
<dbReference type="RefSeq" id="WP_179912793.1">
    <property type="nucleotide sequence ID" value="NZ_JACBYE010000009.1"/>
</dbReference>
<protein>
    <recommendedName>
        <fullName evidence="7">3-methyl-2-oxobutanoate hydroxymethyltransferase</fullName>
        <ecNumber evidence="7">2.1.2.11</ecNumber>
    </recommendedName>
    <alternativeName>
        <fullName evidence="7">Ketopantoate hydroxymethyltransferase</fullName>
        <shortName evidence="7">KPHMT</shortName>
    </alternativeName>
</protein>
<comment type="caution">
    <text evidence="12">The sequence shown here is derived from an EMBL/GenBank/DDBJ whole genome shotgun (WGS) entry which is preliminary data.</text>
</comment>
<dbReference type="NCBIfam" id="TIGR00222">
    <property type="entry name" value="panB"/>
    <property type="match status" value="1"/>
</dbReference>
<dbReference type="GO" id="GO:0015940">
    <property type="term" value="P:pantothenate biosynthetic process"/>
    <property type="evidence" value="ECO:0007669"/>
    <property type="project" value="UniProtKB-UniRule"/>
</dbReference>
<evidence type="ECO:0000256" key="9">
    <source>
        <dbReference type="PIRSR" id="PIRSR000388-2"/>
    </source>
</evidence>
<comment type="similarity">
    <text evidence="2 7">Belongs to the PanB family.</text>
</comment>
<feature type="region of interest" description="Disordered" evidence="11">
    <location>
        <begin position="1"/>
        <end position="21"/>
    </location>
</feature>
<evidence type="ECO:0000313" key="13">
    <source>
        <dbReference type="Proteomes" id="UP000561011"/>
    </source>
</evidence>
<dbReference type="SUPFAM" id="SSF51621">
    <property type="entry name" value="Phosphoenolpyruvate/pyruvate domain"/>
    <property type="match status" value="1"/>
</dbReference>
<dbReference type="Proteomes" id="UP000561011">
    <property type="component" value="Unassembled WGS sequence"/>
</dbReference>
<feature type="active site" description="Proton acceptor" evidence="7 8">
    <location>
        <position position="204"/>
    </location>
</feature>
<feature type="binding site" evidence="7 10">
    <location>
        <position position="66"/>
    </location>
    <ligand>
        <name>Mg(2+)</name>
        <dbReference type="ChEBI" id="CHEBI:18420"/>
    </ligand>
</feature>
<dbReference type="InterPro" id="IPR003700">
    <property type="entry name" value="Pantoate_hydroxy_MeTrfase"/>
</dbReference>
<sequence>MAQHSLPGSGTGAETPVAPAQRKRFRVHHLAEHKEAGRKLTMLTAYDTITARIFDEAGLDLLLVGDSAGDNVLGHENTIPVTLDEMVVAARSVARAAKHSMVVVDLPFGSYEASPEQALQSAVRIFKETGAQAVKIEGGKRIAAHVALLTGAGIPVFGHLGFTPQSENMLGGKRVQGRGDEAAELLCEDALALQEAGAVAVVLEMVPAPVAARATEILRIPTIGIGAGNEVDGQVLVWTDMAGMGAWSPRFAKQFGQVGQALSDAAQAYVSEVQSSTFPGPEHQYEH</sequence>
<feature type="binding site" evidence="7 9">
    <location>
        <begin position="66"/>
        <end position="67"/>
    </location>
    <ligand>
        <name>3-methyl-2-oxobutanoate</name>
        <dbReference type="ChEBI" id="CHEBI:11851"/>
    </ligand>
</feature>
<keyword evidence="13" id="KW-1185">Reference proteome</keyword>
<dbReference type="AlphaFoldDB" id="A0A853EVZ0"/>
<keyword evidence="4 7" id="KW-0566">Pantothenate biosynthesis</keyword>
<dbReference type="PIRSF" id="PIRSF000388">
    <property type="entry name" value="Pantoate_hydroxy_MeTrfase"/>
    <property type="match status" value="1"/>
</dbReference>
<dbReference type="InterPro" id="IPR040442">
    <property type="entry name" value="Pyrv_kinase-like_dom_sf"/>
</dbReference>
<organism evidence="12 13">
    <name type="scientific">Sanguibacter inulinus</name>
    <dbReference type="NCBI Taxonomy" id="60922"/>
    <lineage>
        <taxon>Bacteria</taxon>
        <taxon>Bacillati</taxon>
        <taxon>Actinomycetota</taxon>
        <taxon>Actinomycetes</taxon>
        <taxon>Micrococcales</taxon>
        <taxon>Sanguibacteraceae</taxon>
        <taxon>Sanguibacter</taxon>
    </lineage>
</organism>
<evidence type="ECO:0000256" key="1">
    <source>
        <dbReference type="ARBA" id="ARBA00005033"/>
    </source>
</evidence>
<dbReference type="GO" id="GO:0005737">
    <property type="term" value="C:cytoplasm"/>
    <property type="evidence" value="ECO:0007669"/>
    <property type="project" value="UniProtKB-SubCell"/>
</dbReference>
<evidence type="ECO:0000256" key="7">
    <source>
        <dbReference type="HAMAP-Rule" id="MF_00156"/>
    </source>
</evidence>
<dbReference type="NCBIfam" id="NF001452">
    <property type="entry name" value="PRK00311.1"/>
    <property type="match status" value="1"/>
</dbReference>
<feature type="binding site" evidence="7 9">
    <location>
        <position position="135"/>
    </location>
    <ligand>
        <name>3-methyl-2-oxobutanoate</name>
        <dbReference type="ChEBI" id="CHEBI:11851"/>
    </ligand>
</feature>
<comment type="cofactor">
    <cofactor evidence="7 10">
        <name>Mg(2+)</name>
        <dbReference type="ChEBI" id="CHEBI:18420"/>
    </cofactor>
    <text evidence="7 10">Binds 1 Mg(2+) ion per subunit.</text>
</comment>
<feature type="binding site" evidence="7 10">
    <location>
        <position position="105"/>
    </location>
    <ligand>
        <name>Mg(2+)</name>
        <dbReference type="ChEBI" id="CHEBI:18420"/>
    </ligand>
</feature>
<dbReference type="GO" id="GO:0000287">
    <property type="term" value="F:magnesium ion binding"/>
    <property type="evidence" value="ECO:0007669"/>
    <property type="project" value="TreeGrafter"/>
</dbReference>
<comment type="function">
    <text evidence="6 7">Catalyzes the reversible reaction in which hydroxymethyl group from 5,10-methylenetetrahydrofolate is transferred onto alpha-ketoisovalerate to form ketopantoate.</text>
</comment>
<dbReference type="UniPathway" id="UPA00028">
    <property type="reaction ID" value="UER00003"/>
</dbReference>